<keyword evidence="6 9" id="KW-0675">Receptor</keyword>
<keyword evidence="2 9" id="KW-0812">Transmembrane</keyword>
<keyword evidence="7" id="KW-0325">Glycoprotein</keyword>
<dbReference type="PRINTS" id="PR01157">
    <property type="entry name" value="P2YPURNOCPTR"/>
</dbReference>
<evidence type="ECO:0000313" key="12">
    <source>
        <dbReference type="Ensembl" id="ENSLLEP00000043206.1"/>
    </source>
</evidence>
<dbReference type="PROSITE" id="PS00237">
    <property type="entry name" value="G_PROTEIN_RECEP_F1_1"/>
    <property type="match status" value="1"/>
</dbReference>
<name>A0A8C5QV50_9ANUR</name>
<feature type="transmembrane region" description="Helical" evidence="10">
    <location>
        <begin position="256"/>
        <end position="278"/>
    </location>
</feature>
<comment type="similarity">
    <text evidence="9">Belongs to the G-protein coupled receptor 1 family.</text>
</comment>
<dbReference type="InterPro" id="IPR000276">
    <property type="entry name" value="GPCR_Rhodpsn"/>
</dbReference>
<dbReference type="Pfam" id="PF00001">
    <property type="entry name" value="7tm_1"/>
    <property type="match status" value="1"/>
</dbReference>
<dbReference type="OrthoDB" id="6069656at2759"/>
<dbReference type="GO" id="GO:0035025">
    <property type="term" value="P:positive regulation of Rho protein signal transduction"/>
    <property type="evidence" value="ECO:0007669"/>
    <property type="project" value="TreeGrafter"/>
</dbReference>
<dbReference type="PANTHER" id="PTHR24232">
    <property type="entry name" value="G-PROTEIN COUPLED RECEPTOR"/>
    <property type="match status" value="1"/>
</dbReference>
<dbReference type="InterPro" id="IPR017452">
    <property type="entry name" value="GPCR_Rhodpsn_7TM"/>
</dbReference>
<keyword evidence="4 9" id="KW-0297">G-protein coupled receptor</keyword>
<evidence type="ECO:0000256" key="5">
    <source>
        <dbReference type="ARBA" id="ARBA00023136"/>
    </source>
</evidence>
<feature type="transmembrane region" description="Helical" evidence="10">
    <location>
        <begin position="130"/>
        <end position="151"/>
    </location>
</feature>
<dbReference type="GO" id="GO:0004930">
    <property type="term" value="F:G protein-coupled receptor activity"/>
    <property type="evidence" value="ECO:0007669"/>
    <property type="project" value="UniProtKB-KW"/>
</dbReference>
<evidence type="ECO:0000256" key="2">
    <source>
        <dbReference type="ARBA" id="ARBA00022692"/>
    </source>
</evidence>
<evidence type="ECO:0000256" key="3">
    <source>
        <dbReference type="ARBA" id="ARBA00022989"/>
    </source>
</evidence>
<evidence type="ECO:0000256" key="1">
    <source>
        <dbReference type="ARBA" id="ARBA00004141"/>
    </source>
</evidence>
<feature type="domain" description="G-protein coupled receptors family 1 profile" evidence="11">
    <location>
        <begin position="33"/>
        <end position="275"/>
    </location>
</feature>
<feature type="transmembrane region" description="Helical" evidence="10">
    <location>
        <begin position="171"/>
        <end position="200"/>
    </location>
</feature>
<dbReference type="PANTHER" id="PTHR24232:SF112">
    <property type="entry name" value="LYSOPHOSPHATIDIC ACID RECEPTOR 6-LIKE"/>
    <property type="match status" value="1"/>
</dbReference>
<evidence type="ECO:0000313" key="13">
    <source>
        <dbReference type="Proteomes" id="UP000694569"/>
    </source>
</evidence>
<comment type="subcellular location">
    <subcellularLocation>
        <location evidence="1">Membrane</location>
        <topology evidence="1">Multi-pass membrane protein</topology>
    </subcellularLocation>
</comment>
<evidence type="ECO:0000256" key="7">
    <source>
        <dbReference type="ARBA" id="ARBA00023180"/>
    </source>
</evidence>
<proteinExistence type="inferred from homology"/>
<dbReference type="Proteomes" id="UP000694569">
    <property type="component" value="Unplaced"/>
</dbReference>
<dbReference type="CDD" id="cd14982">
    <property type="entry name" value="7tmA_purinoceptor-like"/>
    <property type="match status" value="1"/>
</dbReference>
<keyword evidence="13" id="KW-1185">Reference proteome</keyword>
<dbReference type="PRINTS" id="PR00237">
    <property type="entry name" value="GPCRRHODOPSN"/>
</dbReference>
<evidence type="ECO:0000259" key="11">
    <source>
        <dbReference type="PROSITE" id="PS50262"/>
    </source>
</evidence>
<dbReference type="GO" id="GO:0007200">
    <property type="term" value="P:phospholipase C-activating G protein-coupled receptor signaling pathway"/>
    <property type="evidence" value="ECO:0007669"/>
    <property type="project" value="TreeGrafter"/>
</dbReference>
<dbReference type="Ensembl" id="ENSLLET00000044921.1">
    <property type="protein sequence ID" value="ENSLLEP00000043206.1"/>
    <property type="gene ID" value="ENSLLEG00000027458.1"/>
</dbReference>
<dbReference type="PROSITE" id="PS50262">
    <property type="entry name" value="G_PROTEIN_RECEP_F1_2"/>
    <property type="match status" value="1"/>
</dbReference>
<evidence type="ECO:0000256" key="4">
    <source>
        <dbReference type="ARBA" id="ARBA00023040"/>
    </source>
</evidence>
<dbReference type="GeneTree" id="ENSGT01040000240444"/>
<evidence type="ECO:0000256" key="8">
    <source>
        <dbReference type="ARBA" id="ARBA00023224"/>
    </source>
</evidence>
<feature type="transmembrane region" description="Helical" evidence="10">
    <location>
        <begin position="86"/>
        <end position="109"/>
    </location>
</feature>
<feature type="transmembrane region" description="Helical" evidence="10">
    <location>
        <begin position="54"/>
        <end position="74"/>
    </location>
</feature>
<organism evidence="12 13">
    <name type="scientific">Leptobrachium leishanense</name>
    <name type="common">Leishan spiny toad</name>
    <dbReference type="NCBI Taxonomy" id="445787"/>
    <lineage>
        <taxon>Eukaryota</taxon>
        <taxon>Metazoa</taxon>
        <taxon>Chordata</taxon>
        <taxon>Craniata</taxon>
        <taxon>Vertebrata</taxon>
        <taxon>Euteleostomi</taxon>
        <taxon>Amphibia</taxon>
        <taxon>Batrachia</taxon>
        <taxon>Anura</taxon>
        <taxon>Pelobatoidea</taxon>
        <taxon>Megophryidae</taxon>
        <taxon>Leptobrachium</taxon>
    </lineage>
</organism>
<keyword evidence="5 10" id="KW-0472">Membrane</keyword>
<sequence>MYVEPEVSCLTFHLSNTIFISGYSIILVLGLFLNVIALYFFFRLPELRSPTTIYMKNLAFTDLLLVCTLPLRIYYYTETNPILPQWLCRVTGILLLLNMYGSVFLLTGISLDRCLAVCFPLRSKIFRDHVPWICTGLWVFNIICCVTFYYITSKDNPTERCLCINEKPDFLMNSFATITSIVSGFLVPLGIMTVSSWALLKAVWRSQLAQTGFVNKCKIVRMLVTNLTIFLVCFLPYHMVLLLYQILGSNRSLDDYYGVTLLVACCNAVLDPLAYYFASDTLQRTMVREMRLVGESEVSAEKV</sequence>
<feature type="transmembrane region" description="Helical" evidence="10">
    <location>
        <begin position="220"/>
        <end position="244"/>
    </location>
</feature>
<protein>
    <recommendedName>
        <fullName evidence="11">G-protein coupled receptors family 1 profile domain-containing protein</fullName>
    </recommendedName>
</protein>
<keyword evidence="8 9" id="KW-0807">Transducer</keyword>
<dbReference type="Gene3D" id="1.20.1070.10">
    <property type="entry name" value="Rhodopsin 7-helix transmembrane proteins"/>
    <property type="match status" value="1"/>
</dbReference>
<dbReference type="SUPFAM" id="SSF81321">
    <property type="entry name" value="Family A G protein-coupled receptor-like"/>
    <property type="match status" value="1"/>
</dbReference>
<evidence type="ECO:0000256" key="6">
    <source>
        <dbReference type="ARBA" id="ARBA00023170"/>
    </source>
</evidence>
<dbReference type="AlphaFoldDB" id="A0A8C5QV50"/>
<evidence type="ECO:0000256" key="10">
    <source>
        <dbReference type="SAM" id="Phobius"/>
    </source>
</evidence>
<accession>A0A8C5QV50</accession>
<dbReference type="GO" id="GO:0005886">
    <property type="term" value="C:plasma membrane"/>
    <property type="evidence" value="ECO:0007669"/>
    <property type="project" value="TreeGrafter"/>
</dbReference>
<keyword evidence="3 10" id="KW-1133">Transmembrane helix</keyword>
<evidence type="ECO:0000256" key="9">
    <source>
        <dbReference type="RuleBase" id="RU000688"/>
    </source>
</evidence>
<reference evidence="12" key="1">
    <citation type="submission" date="2025-08" db="UniProtKB">
        <authorList>
            <consortium name="Ensembl"/>
        </authorList>
    </citation>
    <scope>IDENTIFICATION</scope>
</reference>
<feature type="transmembrane region" description="Helical" evidence="10">
    <location>
        <begin position="20"/>
        <end position="42"/>
    </location>
</feature>
<reference evidence="12" key="2">
    <citation type="submission" date="2025-09" db="UniProtKB">
        <authorList>
            <consortium name="Ensembl"/>
        </authorList>
    </citation>
    <scope>IDENTIFICATION</scope>
</reference>